<keyword evidence="2" id="KW-1185">Reference proteome</keyword>
<reference evidence="1" key="1">
    <citation type="submission" date="2019-12" db="EMBL/GenBank/DDBJ databases">
        <title>Genome sequence of Babesia ovis.</title>
        <authorList>
            <person name="Yamagishi J."/>
            <person name="Sevinc F."/>
            <person name="Xuan X."/>
        </authorList>
    </citation>
    <scope>NUCLEOTIDE SEQUENCE</scope>
    <source>
        <strain evidence="1">Selcuk</strain>
    </source>
</reference>
<name>A0A9W5WUU3_BABOV</name>
<dbReference type="OrthoDB" id="360746at2759"/>
<gene>
    <name evidence="1" type="ORF">BaOVIS_016720</name>
</gene>
<organism evidence="1 2">
    <name type="scientific">Babesia ovis</name>
    <dbReference type="NCBI Taxonomy" id="5869"/>
    <lineage>
        <taxon>Eukaryota</taxon>
        <taxon>Sar</taxon>
        <taxon>Alveolata</taxon>
        <taxon>Apicomplexa</taxon>
        <taxon>Aconoidasida</taxon>
        <taxon>Piroplasmida</taxon>
        <taxon>Babesiidae</taxon>
        <taxon>Babesia</taxon>
    </lineage>
</organism>
<proteinExistence type="predicted"/>
<accession>A0A9W5WUU3</accession>
<sequence>MEALNYIYSDKSFMEPPLADATGKHVRELIFSPLNRQLVTEVSPSMRSQPLEALTGSIEQALHRFAVYNTRAKEYVCINGLFHAVGAKEFGKTLRVLRLQHKLGENVDSQTLNDYFMVKLAEASDLARLEAVDMTLLLLHHQGTDDIFRPFVQGSWRPVDILQHILQVESKMALQHFFAEAPSQVQSQACELIKTKDCQTGLLKYPWAYVELQRNLVKHIVDGSQNIVVGIAPGNSRIHMEQQRPGSGIVNTTIDTDIASVVDTIADVNHVLKVLKHCAHHCTNGQKGLVAVHIERDAAAICTANHSFIVDLLVTDPYYQTTLFDLLAWLWSNSALLKVGYNLLQKVAKVASEFDRPFTAFTNMIDLRNQRVKEEYGDNGEQAVVRFKPAGLSRNLRGLMQEFYIPVFPTDKMWNAQQRPICPSRVKCMENIARGMLSIEQKLRDDGWFPTDCCDLESYENDRICEELEQRIRDALL</sequence>
<dbReference type="Proteomes" id="UP001057455">
    <property type="component" value="Unassembled WGS sequence"/>
</dbReference>
<dbReference type="AlphaFoldDB" id="A0A9W5WUU3"/>
<evidence type="ECO:0000313" key="2">
    <source>
        <dbReference type="Proteomes" id="UP001057455"/>
    </source>
</evidence>
<dbReference type="EMBL" id="BLIY01000014">
    <property type="protein sequence ID" value="GFE54268.1"/>
    <property type="molecule type" value="Genomic_DNA"/>
</dbReference>
<comment type="caution">
    <text evidence="1">The sequence shown here is derived from an EMBL/GenBank/DDBJ whole genome shotgun (WGS) entry which is preliminary data.</text>
</comment>
<evidence type="ECO:0000313" key="1">
    <source>
        <dbReference type="EMBL" id="GFE54268.1"/>
    </source>
</evidence>
<protein>
    <submittedName>
        <fullName evidence="1">Streptococcus pyogenes, putative</fullName>
    </submittedName>
</protein>